<comment type="caution">
    <text evidence="1">The sequence shown here is derived from an EMBL/GenBank/DDBJ whole genome shotgun (WGS) entry which is preliminary data.</text>
</comment>
<evidence type="ECO:0000313" key="1">
    <source>
        <dbReference type="EMBL" id="KAF7807863.1"/>
    </source>
</evidence>
<keyword evidence="2" id="KW-1185">Reference proteome</keyword>
<dbReference type="Proteomes" id="UP000634136">
    <property type="component" value="Unassembled WGS sequence"/>
</dbReference>
<dbReference type="AlphaFoldDB" id="A0A834SNS4"/>
<accession>A0A834SNS4</accession>
<proteinExistence type="predicted"/>
<organism evidence="1 2">
    <name type="scientific">Senna tora</name>
    <dbReference type="NCBI Taxonomy" id="362788"/>
    <lineage>
        <taxon>Eukaryota</taxon>
        <taxon>Viridiplantae</taxon>
        <taxon>Streptophyta</taxon>
        <taxon>Embryophyta</taxon>
        <taxon>Tracheophyta</taxon>
        <taxon>Spermatophyta</taxon>
        <taxon>Magnoliopsida</taxon>
        <taxon>eudicotyledons</taxon>
        <taxon>Gunneridae</taxon>
        <taxon>Pentapetalae</taxon>
        <taxon>rosids</taxon>
        <taxon>fabids</taxon>
        <taxon>Fabales</taxon>
        <taxon>Fabaceae</taxon>
        <taxon>Caesalpinioideae</taxon>
        <taxon>Cassia clade</taxon>
        <taxon>Senna</taxon>
    </lineage>
</organism>
<protein>
    <submittedName>
        <fullName evidence="1">Uncharacterized protein</fullName>
    </submittedName>
</protein>
<gene>
    <name evidence="1" type="ORF">G2W53_040024</name>
</gene>
<name>A0A834SNS4_9FABA</name>
<reference evidence="1" key="1">
    <citation type="submission" date="2020-09" db="EMBL/GenBank/DDBJ databases">
        <title>Genome-Enabled Discovery of Anthraquinone Biosynthesis in Senna tora.</title>
        <authorList>
            <person name="Kang S.-H."/>
            <person name="Pandey R.P."/>
            <person name="Lee C.-M."/>
            <person name="Sim J.-S."/>
            <person name="Jeong J.-T."/>
            <person name="Choi B.-S."/>
            <person name="Jung M."/>
            <person name="Ginzburg D."/>
            <person name="Zhao K."/>
            <person name="Won S.Y."/>
            <person name="Oh T.-J."/>
            <person name="Yu Y."/>
            <person name="Kim N.-H."/>
            <person name="Lee O.R."/>
            <person name="Lee T.-H."/>
            <person name="Bashyal P."/>
            <person name="Kim T.-S."/>
            <person name="Lee W.-H."/>
            <person name="Kawkins C."/>
            <person name="Kim C.-K."/>
            <person name="Kim J.S."/>
            <person name="Ahn B.O."/>
            <person name="Rhee S.Y."/>
            <person name="Sohng J.K."/>
        </authorList>
    </citation>
    <scope>NUCLEOTIDE SEQUENCE</scope>
    <source>
        <tissue evidence="1">Leaf</tissue>
    </source>
</reference>
<evidence type="ECO:0000313" key="2">
    <source>
        <dbReference type="Proteomes" id="UP000634136"/>
    </source>
</evidence>
<sequence length="76" mass="8544">MVDDVDRRPSAQCKNQSRTGKLFFFSKSHVHICRVKMKPMTKGSLTSLTRSFKAIRHGRGQTLDGRRHASPTVGAM</sequence>
<dbReference type="EMBL" id="JAAIUW010000012">
    <property type="protein sequence ID" value="KAF7807863.1"/>
    <property type="molecule type" value="Genomic_DNA"/>
</dbReference>